<sequence>MMVHRVLTVVLVRTEVGAGMEALVEMVEEEDMEAKGQMVVMVVTGGLVVMVATVDMEE</sequence>
<evidence type="ECO:0000313" key="1">
    <source>
        <dbReference type="EMBL" id="HAE8090872.1"/>
    </source>
</evidence>
<protein>
    <submittedName>
        <fullName evidence="1">Uncharacterized protein</fullName>
    </submittedName>
</protein>
<proteinExistence type="predicted"/>
<reference evidence="1" key="2">
    <citation type="submission" date="2018-07" db="EMBL/GenBank/DDBJ databases">
        <authorList>
            <consortium name="NCBI Pathogen Detection Project"/>
        </authorList>
    </citation>
    <scope>NUCLEOTIDE SEQUENCE</scope>
    <source>
        <strain evidence="1">NCTR-RN187</strain>
    </source>
</reference>
<name>A0A737EIV5_SALNE</name>
<dbReference type="EMBL" id="DAATCY010000046">
    <property type="protein sequence ID" value="HAE8090872.1"/>
    <property type="molecule type" value="Genomic_DNA"/>
</dbReference>
<gene>
    <name evidence="1" type="ORF">GNA70_005036</name>
</gene>
<dbReference type="RefSeq" id="WP_001624316.1">
    <property type="nucleotide sequence ID" value="NZ_MBOS01000051.1"/>
</dbReference>
<accession>A0A737EIV5</accession>
<comment type="caution">
    <text evidence="1">The sequence shown here is derived from an EMBL/GenBank/DDBJ whole genome shotgun (WGS) entry which is preliminary data.</text>
</comment>
<reference evidence="1" key="1">
    <citation type="journal article" date="2018" name="Genome Biol.">
        <title>SKESA: strategic k-mer extension for scrupulous assemblies.</title>
        <authorList>
            <person name="Souvorov A."/>
            <person name="Agarwala R."/>
            <person name="Lipman D.J."/>
        </authorList>
    </citation>
    <scope>NUCLEOTIDE SEQUENCE</scope>
    <source>
        <strain evidence="1">NCTR-RN187</strain>
    </source>
</reference>
<dbReference type="AlphaFoldDB" id="A0A737EIV5"/>
<organism evidence="1">
    <name type="scientific">Salmonella newport</name>
    <dbReference type="NCBI Taxonomy" id="108619"/>
    <lineage>
        <taxon>Bacteria</taxon>
        <taxon>Pseudomonadati</taxon>
        <taxon>Pseudomonadota</taxon>
        <taxon>Gammaproteobacteria</taxon>
        <taxon>Enterobacterales</taxon>
        <taxon>Enterobacteriaceae</taxon>
        <taxon>Salmonella</taxon>
    </lineage>
</organism>